<evidence type="ECO:0000259" key="1">
    <source>
        <dbReference type="Pfam" id="PF00078"/>
    </source>
</evidence>
<dbReference type="SUPFAM" id="SSF56672">
    <property type="entry name" value="DNA/RNA polymerases"/>
    <property type="match status" value="1"/>
</dbReference>
<dbReference type="InterPro" id="IPR052343">
    <property type="entry name" value="Retrotransposon-Effector_Assoc"/>
</dbReference>
<dbReference type="CDD" id="cd01650">
    <property type="entry name" value="RT_nLTR_like"/>
    <property type="match status" value="1"/>
</dbReference>
<dbReference type="PANTHER" id="PTHR46890:SF48">
    <property type="entry name" value="RNA-DIRECTED DNA POLYMERASE"/>
    <property type="match status" value="1"/>
</dbReference>
<reference evidence="2 3" key="1">
    <citation type="journal article" date="2014" name="Am. J. Bot.">
        <title>Genome assembly and annotation for red clover (Trifolium pratense; Fabaceae).</title>
        <authorList>
            <person name="Istvanek J."/>
            <person name="Jaros M."/>
            <person name="Krenek A."/>
            <person name="Repkova J."/>
        </authorList>
    </citation>
    <scope>NUCLEOTIDE SEQUENCE [LARGE SCALE GENOMIC DNA]</scope>
    <source>
        <strain evidence="3">cv. Tatra</strain>
        <tissue evidence="2">Young leaves</tissue>
    </source>
</reference>
<feature type="non-terminal residue" evidence="2">
    <location>
        <position position="1"/>
    </location>
</feature>
<dbReference type="STRING" id="57577.A0A2K3LYP6"/>
<dbReference type="Proteomes" id="UP000236291">
    <property type="component" value="Unassembled WGS sequence"/>
</dbReference>
<feature type="domain" description="Reverse transcriptase" evidence="1">
    <location>
        <begin position="44"/>
        <end position="210"/>
    </location>
</feature>
<accession>A0A2K3LYP6</accession>
<proteinExistence type="predicted"/>
<name>A0A2K3LYP6_TRIPR</name>
<dbReference type="Pfam" id="PF00078">
    <property type="entry name" value="RVT_1"/>
    <property type="match status" value="1"/>
</dbReference>
<evidence type="ECO:0000313" key="3">
    <source>
        <dbReference type="Proteomes" id="UP000236291"/>
    </source>
</evidence>
<dbReference type="InterPro" id="IPR000477">
    <property type="entry name" value="RT_dom"/>
</dbReference>
<organism evidence="2 3">
    <name type="scientific">Trifolium pratense</name>
    <name type="common">Red clover</name>
    <dbReference type="NCBI Taxonomy" id="57577"/>
    <lineage>
        <taxon>Eukaryota</taxon>
        <taxon>Viridiplantae</taxon>
        <taxon>Streptophyta</taxon>
        <taxon>Embryophyta</taxon>
        <taxon>Tracheophyta</taxon>
        <taxon>Spermatophyta</taxon>
        <taxon>Magnoliopsida</taxon>
        <taxon>eudicotyledons</taxon>
        <taxon>Gunneridae</taxon>
        <taxon>Pentapetalae</taxon>
        <taxon>rosids</taxon>
        <taxon>fabids</taxon>
        <taxon>Fabales</taxon>
        <taxon>Fabaceae</taxon>
        <taxon>Papilionoideae</taxon>
        <taxon>50 kb inversion clade</taxon>
        <taxon>NPAAA clade</taxon>
        <taxon>Hologalegina</taxon>
        <taxon>IRL clade</taxon>
        <taxon>Trifolieae</taxon>
        <taxon>Trifolium</taxon>
    </lineage>
</organism>
<reference evidence="2 3" key="2">
    <citation type="journal article" date="2017" name="Front. Plant Sci.">
        <title>Gene Classification and Mining of Molecular Markers Useful in Red Clover (Trifolium pratense) Breeding.</title>
        <authorList>
            <person name="Istvanek J."/>
            <person name="Dluhosova J."/>
            <person name="Dluhos P."/>
            <person name="Patkova L."/>
            <person name="Nedelnik J."/>
            <person name="Repkova J."/>
        </authorList>
    </citation>
    <scope>NUCLEOTIDE SEQUENCE [LARGE SCALE GENOMIC DNA]</scope>
    <source>
        <strain evidence="3">cv. Tatra</strain>
        <tissue evidence="2">Young leaves</tissue>
    </source>
</reference>
<gene>
    <name evidence="2" type="ORF">L195_g039711</name>
</gene>
<dbReference type="PANTHER" id="PTHR46890">
    <property type="entry name" value="NON-LTR RETROLELEMENT REVERSE TRANSCRIPTASE-LIKE PROTEIN-RELATED"/>
    <property type="match status" value="1"/>
</dbReference>
<dbReference type="ExpressionAtlas" id="A0A2K3LYP6">
    <property type="expression patterns" value="baseline"/>
</dbReference>
<comment type="caution">
    <text evidence="2">The sequence shown here is derived from an EMBL/GenBank/DDBJ whole genome shotgun (WGS) entry which is preliminary data.</text>
</comment>
<sequence length="391" mass="44358">DGFNPAFYQRFWELCGDDIFVAASSWLERGYFPSSLNETNICLIPKCDNPISMKDLRPISQCNVLYKIVSKALANRLKLYLDKCVSQEQSAFVEGRSILDKVDWGFLRGMLVKMGFGAKWIQWMMMCVSSVNYSVLMNFDRVGPITPERGLRQGDPLSPYLLILVAEGLSALIHQVVGRGDIHGVRICRGAPAVSRLLFADDCFLFCRANVAESQLVAGGTRRSSRLACPKDKGGLGFRNFEAFNIAMVAKQVWHILQNPDTLVAKIIKARWRIDGGDKIRIMSDPWLHGNRERWILSLQPKDHVAKRIIVTPLIGSVYEDKMVWEGEQNGCYSVKSGYKLAMQHIIHVGMPFNEMSTIRTKCGLWIKWIAVHKLRSDDDHYVSPPSTDRW</sequence>
<protein>
    <submittedName>
        <fullName evidence="2">Ribonuclease H</fullName>
    </submittedName>
</protein>
<dbReference type="InterPro" id="IPR043502">
    <property type="entry name" value="DNA/RNA_pol_sf"/>
</dbReference>
<dbReference type="AlphaFoldDB" id="A0A2K3LYP6"/>
<evidence type="ECO:0000313" key="2">
    <source>
        <dbReference type="EMBL" id="PNX83667.1"/>
    </source>
</evidence>
<dbReference type="EMBL" id="ASHM01044644">
    <property type="protein sequence ID" value="PNX83667.1"/>
    <property type="molecule type" value="Genomic_DNA"/>
</dbReference>